<dbReference type="SUPFAM" id="SSF81606">
    <property type="entry name" value="PP2C-like"/>
    <property type="match status" value="1"/>
</dbReference>
<sequence>MPKGLRLLTAILPWVIVVVVSLVAALSAPGLRWASMLAAAPALAAVRYTPRGVLLIGGVSVALAAVLGMRSDIANDRPQVLAALVAVTLVSALGSELRRRRERTLAAVRSVSEAAQQAVLAPVPERVGALRCAVTYNAAAAEARIGGDLYAVVETPHGVRALIADVRGKGLPAVRTAAQVFGVFREAAYDEEDLLEIVHRVERSLSRSLGGDDFVTALVAGFPKPHGLELVNCGHQPPFWIRDGRITVVEPVATVPPLGLAALGGDRPVRQVLPFEPGDQLLLYTDGVTEARDAEGFFYPLADRLPRLLAREPETTLAAVRTDLTSHAGGRLRDDAAMLLLQRTTD</sequence>
<dbReference type="AlphaFoldDB" id="A0A949JL43"/>
<reference evidence="4" key="1">
    <citation type="submission" date="2021-06" db="EMBL/GenBank/DDBJ databases">
        <title>Sequencing of actinobacteria type strains.</title>
        <authorList>
            <person name="Nguyen G.-S."/>
            <person name="Wentzel A."/>
        </authorList>
    </citation>
    <scope>NUCLEOTIDE SEQUENCE</scope>
    <source>
        <strain evidence="4">P38-E01</strain>
    </source>
</reference>
<feature type="domain" description="PPM-type phosphatase" evidence="3">
    <location>
        <begin position="131"/>
        <end position="343"/>
    </location>
</feature>
<dbReference type="PANTHER" id="PTHR43156">
    <property type="entry name" value="STAGE II SPORULATION PROTEIN E-RELATED"/>
    <property type="match status" value="1"/>
</dbReference>
<feature type="transmembrane region" description="Helical" evidence="2">
    <location>
        <begin position="80"/>
        <end position="97"/>
    </location>
</feature>
<dbReference type="PANTHER" id="PTHR43156:SF2">
    <property type="entry name" value="STAGE II SPORULATION PROTEIN E"/>
    <property type="match status" value="1"/>
</dbReference>
<accession>A0A949JL43</accession>
<evidence type="ECO:0000313" key="4">
    <source>
        <dbReference type="EMBL" id="MBU7597136.1"/>
    </source>
</evidence>
<keyword evidence="5" id="KW-1185">Reference proteome</keyword>
<dbReference type="Gene3D" id="3.60.40.10">
    <property type="entry name" value="PPM-type phosphatase domain"/>
    <property type="match status" value="1"/>
</dbReference>
<evidence type="ECO:0000256" key="1">
    <source>
        <dbReference type="ARBA" id="ARBA00022801"/>
    </source>
</evidence>
<keyword evidence="1" id="KW-0378">Hydrolase</keyword>
<comment type="caution">
    <text evidence="4">The sequence shown here is derived from an EMBL/GenBank/DDBJ whole genome shotgun (WGS) entry which is preliminary data.</text>
</comment>
<dbReference type="Pfam" id="PF07228">
    <property type="entry name" value="SpoIIE"/>
    <property type="match status" value="1"/>
</dbReference>
<keyword evidence="2" id="KW-0472">Membrane</keyword>
<dbReference type="Proteomes" id="UP000694501">
    <property type="component" value="Unassembled WGS sequence"/>
</dbReference>
<dbReference type="InterPro" id="IPR036457">
    <property type="entry name" value="PPM-type-like_dom_sf"/>
</dbReference>
<dbReference type="InterPro" id="IPR001932">
    <property type="entry name" value="PPM-type_phosphatase-like_dom"/>
</dbReference>
<proteinExistence type="predicted"/>
<dbReference type="SMART" id="SM00331">
    <property type="entry name" value="PP2C_SIG"/>
    <property type="match status" value="1"/>
</dbReference>
<evidence type="ECO:0000313" key="5">
    <source>
        <dbReference type="Proteomes" id="UP000694501"/>
    </source>
</evidence>
<dbReference type="GO" id="GO:0016791">
    <property type="term" value="F:phosphatase activity"/>
    <property type="evidence" value="ECO:0007669"/>
    <property type="project" value="TreeGrafter"/>
</dbReference>
<protein>
    <submittedName>
        <fullName evidence="4">Serine/threonine-protein phosphatase</fullName>
    </submittedName>
</protein>
<evidence type="ECO:0000256" key="2">
    <source>
        <dbReference type="SAM" id="Phobius"/>
    </source>
</evidence>
<dbReference type="InterPro" id="IPR052016">
    <property type="entry name" value="Bact_Sigma-Reg"/>
</dbReference>
<keyword evidence="2" id="KW-1133">Transmembrane helix</keyword>
<organism evidence="4 5">
    <name type="scientific">Streptomyces tardus</name>
    <dbReference type="NCBI Taxonomy" id="2780544"/>
    <lineage>
        <taxon>Bacteria</taxon>
        <taxon>Bacillati</taxon>
        <taxon>Actinomycetota</taxon>
        <taxon>Actinomycetes</taxon>
        <taxon>Kitasatosporales</taxon>
        <taxon>Streptomycetaceae</taxon>
        <taxon>Streptomyces</taxon>
    </lineage>
</organism>
<keyword evidence="2" id="KW-0812">Transmembrane</keyword>
<gene>
    <name evidence="4" type="ORF">JGS22_005680</name>
</gene>
<dbReference type="EMBL" id="JAELVF020000001">
    <property type="protein sequence ID" value="MBU7597136.1"/>
    <property type="molecule type" value="Genomic_DNA"/>
</dbReference>
<name>A0A949JL43_9ACTN</name>
<dbReference type="FunFam" id="3.60.40.10:FF:000058">
    <property type="entry name" value="Stage II sporulation protein E"/>
    <property type="match status" value="1"/>
</dbReference>
<feature type="transmembrane region" description="Helical" evidence="2">
    <location>
        <begin position="54"/>
        <end position="73"/>
    </location>
</feature>
<evidence type="ECO:0000259" key="3">
    <source>
        <dbReference type="SMART" id="SM00331"/>
    </source>
</evidence>